<organism evidence="2 3">
    <name type="scientific">Paenibacillus glycanilyticus</name>
    <dbReference type="NCBI Taxonomy" id="126569"/>
    <lineage>
        <taxon>Bacteria</taxon>
        <taxon>Bacillati</taxon>
        <taxon>Bacillota</taxon>
        <taxon>Bacilli</taxon>
        <taxon>Bacillales</taxon>
        <taxon>Paenibacillaceae</taxon>
        <taxon>Paenibacillus</taxon>
    </lineage>
</organism>
<dbReference type="RefSeq" id="WP_284239663.1">
    <property type="nucleotide sequence ID" value="NZ_BSSQ01000013.1"/>
</dbReference>
<feature type="transmembrane region" description="Helical" evidence="1">
    <location>
        <begin position="168"/>
        <end position="191"/>
    </location>
</feature>
<sequence length="241" mass="28002">MNIRQGAWHIAKHELSRDWLGIVFTVLFSLYLAFITIAVYNDTEQTTSWLLDLLFMVAFPSLAFVMNKTTLHFWREDNFTGKLAEWRTLPIPLSHLVIGRMIQLVIVLTLVLTIFFTIQYVLVDRLHEHLSVGAYLLYVVFWYFYALSMAVLYAYFEIGHSGKTYAVFCFIYVAVFVLICVGFGLTHVGIVDGLLDEAEKGHWWYSAAALVVCILTMYTGYWIIKRRLKQRHYTKKMPVSS</sequence>
<evidence type="ECO:0000313" key="2">
    <source>
        <dbReference type="EMBL" id="GLX68882.1"/>
    </source>
</evidence>
<keyword evidence="3" id="KW-1185">Reference proteome</keyword>
<dbReference type="Proteomes" id="UP001157114">
    <property type="component" value="Unassembled WGS sequence"/>
</dbReference>
<gene>
    <name evidence="2" type="ORF">MU1_32270</name>
</gene>
<name>A0ABQ6GGY5_9BACL</name>
<reference evidence="2 3" key="1">
    <citation type="submission" date="2023-03" db="EMBL/GenBank/DDBJ databases">
        <title>Draft genome sequence of the bacteria which degrade cell wall of Tricholomamatutake.</title>
        <authorList>
            <person name="Konishi Y."/>
            <person name="Fukuta Y."/>
            <person name="Shirasaka N."/>
        </authorList>
    </citation>
    <scope>NUCLEOTIDE SEQUENCE [LARGE SCALE GENOMIC DNA]</scope>
    <source>
        <strain evidence="3">mu1</strain>
    </source>
</reference>
<feature type="transmembrane region" description="Helical" evidence="1">
    <location>
        <begin position="135"/>
        <end position="156"/>
    </location>
</feature>
<evidence type="ECO:0008006" key="4">
    <source>
        <dbReference type="Google" id="ProtNLM"/>
    </source>
</evidence>
<dbReference type="EMBL" id="BSSQ01000013">
    <property type="protein sequence ID" value="GLX68882.1"/>
    <property type="molecule type" value="Genomic_DNA"/>
</dbReference>
<feature type="transmembrane region" description="Helical" evidence="1">
    <location>
        <begin position="104"/>
        <end position="123"/>
    </location>
</feature>
<keyword evidence="1" id="KW-0812">Transmembrane</keyword>
<keyword evidence="1" id="KW-1133">Transmembrane helix</keyword>
<evidence type="ECO:0000256" key="1">
    <source>
        <dbReference type="SAM" id="Phobius"/>
    </source>
</evidence>
<evidence type="ECO:0000313" key="3">
    <source>
        <dbReference type="Proteomes" id="UP001157114"/>
    </source>
</evidence>
<feature type="transmembrane region" description="Helical" evidence="1">
    <location>
        <begin position="46"/>
        <end position="65"/>
    </location>
</feature>
<proteinExistence type="predicted"/>
<feature type="transmembrane region" description="Helical" evidence="1">
    <location>
        <begin position="20"/>
        <end position="40"/>
    </location>
</feature>
<feature type="transmembrane region" description="Helical" evidence="1">
    <location>
        <begin position="203"/>
        <end position="224"/>
    </location>
</feature>
<protein>
    <recommendedName>
        <fullName evidence="4">ABC transporter permease</fullName>
    </recommendedName>
</protein>
<accession>A0ABQ6GGY5</accession>
<keyword evidence="1" id="KW-0472">Membrane</keyword>
<comment type="caution">
    <text evidence="2">The sequence shown here is derived from an EMBL/GenBank/DDBJ whole genome shotgun (WGS) entry which is preliminary data.</text>
</comment>